<dbReference type="Gene3D" id="3.60.40.10">
    <property type="entry name" value="PPM-type phosphatase domain"/>
    <property type="match status" value="1"/>
</dbReference>
<keyword evidence="2" id="KW-1185">Reference proteome</keyword>
<reference evidence="1 2" key="1">
    <citation type="submission" date="2015-02" db="EMBL/GenBank/DDBJ databases">
        <title>Single-cell genomics of uncultivated deep-branching MTB reveals a conserved set of magnetosome genes.</title>
        <authorList>
            <person name="Kolinko S."/>
            <person name="Richter M."/>
            <person name="Glockner F.O."/>
            <person name="Brachmann A."/>
            <person name="Schuler D."/>
        </authorList>
    </citation>
    <scope>NUCLEOTIDE SEQUENCE [LARGE SCALE GENOMIC DNA]</scope>
    <source>
        <strain evidence="1">TM-1</strain>
    </source>
</reference>
<gene>
    <name evidence="1" type="ORF">MBAV_004939</name>
</gene>
<dbReference type="AlphaFoldDB" id="A0A0F3GM23"/>
<evidence type="ECO:0008006" key="3">
    <source>
        <dbReference type="Google" id="ProtNLM"/>
    </source>
</evidence>
<dbReference type="EMBL" id="LACI01002139">
    <property type="protein sequence ID" value="KJU82867.1"/>
    <property type="molecule type" value="Genomic_DNA"/>
</dbReference>
<organism evidence="1 2">
    <name type="scientific">Candidatus Magnetobacterium bavaricum</name>
    <dbReference type="NCBI Taxonomy" id="29290"/>
    <lineage>
        <taxon>Bacteria</taxon>
        <taxon>Pseudomonadati</taxon>
        <taxon>Nitrospirota</taxon>
        <taxon>Thermodesulfovibrionia</taxon>
        <taxon>Thermodesulfovibrionales</taxon>
        <taxon>Candidatus Magnetobacteriaceae</taxon>
        <taxon>Candidatus Magnetobacterium</taxon>
    </lineage>
</organism>
<accession>A0A0F3GM23</accession>
<evidence type="ECO:0000313" key="2">
    <source>
        <dbReference type="Proteomes" id="UP000033423"/>
    </source>
</evidence>
<comment type="caution">
    <text evidence="1">The sequence shown here is derived from an EMBL/GenBank/DDBJ whole genome shotgun (WGS) entry which is preliminary data.</text>
</comment>
<name>A0A0F3GM23_9BACT</name>
<sequence length="74" mass="8601">MKVEQDDAFLLCTDGFWELVKETEMEVDYAKSASPAQWLNNMQDRILYRADNESNNENDNYSAIAIWFVVNCVS</sequence>
<dbReference type="Proteomes" id="UP000033423">
    <property type="component" value="Unassembled WGS sequence"/>
</dbReference>
<dbReference type="SUPFAM" id="SSF81606">
    <property type="entry name" value="PP2C-like"/>
    <property type="match status" value="1"/>
</dbReference>
<evidence type="ECO:0000313" key="1">
    <source>
        <dbReference type="EMBL" id="KJU82867.1"/>
    </source>
</evidence>
<protein>
    <recommendedName>
        <fullName evidence="3">PPM-type phosphatase domain-containing protein</fullName>
    </recommendedName>
</protein>
<proteinExistence type="predicted"/>
<dbReference type="InterPro" id="IPR036457">
    <property type="entry name" value="PPM-type-like_dom_sf"/>
</dbReference>